<evidence type="ECO:0000256" key="2">
    <source>
        <dbReference type="ARBA" id="ARBA00023315"/>
    </source>
</evidence>
<keyword evidence="1" id="KW-0808">Transferase</keyword>
<dbReference type="GO" id="GO:0016747">
    <property type="term" value="F:acyltransferase activity, transferring groups other than amino-acyl groups"/>
    <property type="evidence" value="ECO:0007669"/>
    <property type="project" value="UniProtKB-ARBA"/>
</dbReference>
<dbReference type="STRING" id="4540.A0A3L6RH51"/>
<evidence type="ECO:0000313" key="3">
    <source>
        <dbReference type="EMBL" id="RLN03428.1"/>
    </source>
</evidence>
<organism evidence="3 4">
    <name type="scientific">Panicum miliaceum</name>
    <name type="common">Proso millet</name>
    <name type="synonym">Broomcorn millet</name>
    <dbReference type="NCBI Taxonomy" id="4540"/>
    <lineage>
        <taxon>Eukaryota</taxon>
        <taxon>Viridiplantae</taxon>
        <taxon>Streptophyta</taxon>
        <taxon>Embryophyta</taxon>
        <taxon>Tracheophyta</taxon>
        <taxon>Spermatophyta</taxon>
        <taxon>Magnoliopsida</taxon>
        <taxon>Liliopsida</taxon>
        <taxon>Poales</taxon>
        <taxon>Poaceae</taxon>
        <taxon>PACMAD clade</taxon>
        <taxon>Panicoideae</taxon>
        <taxon>Panicodae</taxon>
        <taxon>Paniceae</taxon>
        <taxon>Panicinae</taxon>
        <taxon>Panicum</taxon>
        <taxon>Panicum sect. Panicum</taxon>
    </lineage>
</organism>
<gene>
    <name evidence="3" type="ORF">C2845_PM13G04550</name>
</gene>
<evidence type="ECO:0000313" key="4">
    <source>
        <dbReference type="Proteomes" id="UP000275267"/>
    </source>
</evidence>
<name>A0A3L6RH51_PANMI</name>
<dbReference type="OrthoDB" id="689929at2759"/>
<dbReference type="Pfam" id="PF02458">
    <property type="entry name" value="Transferase"/>
    <property type="match status" value="1"/>
</dbReference>
<dbReference type="EMBL" id="PQIB02000008">
    <property type="protein sequence ID" value="RLN03428.1"/>
    <property type="molecule type" value="Genomic_DNA"/>
</dbReference>
<sequence>MQTRAALAVRVAVPGTAALPPEPLRLSALDAQWVTFPLIQRVFNFVDGAGDIPPFASAVDALRESLAETAARFPPLARRIVHRPATGDAAIDCAGAGSETMAAQVTRLRGRLVLGVAMHHAVADGRSVWRFLEAWAAACCGDADNDAEPPTSDRTAIRLPGGEELARAVLHKYAPDVPMAGGGEADEHVCSSAALCLTAFATRLGKGRRWHWA</sequence>
<keyword evidence="4" id="KW-1185">Reference proteome</keyword>
<protein>
    <submittedName>
        <fullName evidence="3">Phenolic glucoside malonyltransferase 1-like</fullName>
    </submittedName>
</protein>
<dbReference type="PANTHER" id="PTHR31625">
    <property type="match status" value="1"/>
</dbReference>
<dbReference type="InterPro" id="IPR023213">
    <property type="entry name" value="CAT-like_dom_sf"/>
</dbReference>
<reference evidence="4" key="1">
    <citation type="journal article" date="2019" name="Nat. Commun.">
        <title>The genome of broomcorn millet.</title>
        <authorList>
            <person name="Zou C."/>
            <person name="Miki D."/>
            <person name="Li D."/>
            <person name="Tang Q."/>
            <person name="Xiao L."/>
            <person name="Rajput S."/>
            <person name="Deng P."/>
            <person name="Jia W."/>
            <person name="Huang R."/>
            <person name="Zhang M."/>
            <person name="Sun Y."/>
            <person name="Hu J."/>
            <person name="Fu X."/>
            <person name="Schnable P.S."/>
            <person name="Li F."/>
            <person name="Zhang H."/>
            <person name="Feng B."/>
            <person name="Zhu X."/>
            <person name="Liu R."/>
            <person name="Schnable J.C."/>
            <person name="Zhu J.-K."/>
            <person name="Zhang H."/>
        </authorList>
    </citation>
    <scope>NUCLEOTIDE SEQUENCE [LARGE SCALE GENOMIC DNA]</scope>
</reference>
<dbReference type="AlphaFoldDB" id="A0A3L6RH51"/>
<dbReference type="SUPFAM" id="SSF52777">
    <property type="entry name" value="CoA-dependent acyltransferases"/>
    <property type="match status" value="1"/>
</dbReference>
<evidence type="ECO:0000256" key="1">
    <source>
        <dbReference type="ARBA" id="ARBA00022679"/>
    </source>
</evidence>
<dbReference type="InterPro" id="IPR051504">
    <property type="entry name" value="Plant_metabolite_acyltrans"/>
</dbReference>
<comment type="caution">
    <text evidence="3">The sequence shown here is derived from an EMBL/GenBank/DDBJ whole genome shotgun (WGS) entry which is preliminary data.</text>
</comment>
<dbReference type="Proteomes" id="UP000275267">
    <property type="component" value="Unassembled WGS sequence"/>
</dbReference>
<dbReference type="Gene3D" id="3.30.559.10">
    <property type="entry name" value="Chloramphenicol acetyltransferase-like domain"/>
    <property type="match status" value="2"/>
</dbReference>
<accession>A0A3L6RH51</accession>
<keyword evidence="2" id="KW-0012">Acyltransferase</keyword>
<proteinExistence type="predicted"/>